<evidence type="ECO:0000313" key="2">
    <source>
        <dbReference type="EMBL" id="KAH6830444.1"/>
    </source>
</evidence>
<evidence type="ECO:0000313" key="3">
    <source>
        <dbReference type="Proteomes" id="UP001190926"/>
    </source>
</evidence>
<protein>
    <submittedName>
        <fullName evidence="2">Avr9/Cf-9 rapidly elicited protein</fullName>
    </submittedName>
</protein>
<proteinExistence type="predicted"/>
<organism evidence="2 3">
    <name type="scientific">Perilla frutescens var. hirtella</name>
    <name type="common">Perilla citriodora</name>
    <name type="synonym">Perilla setoyensis</name>
    <dbReference type="NCBI Taxonomy" id="608512"/>
    <lineage>
        <taxon>Eukaryota</taxon>
        <taxon>Viridiplantae</taxon>
        <taxon>Streptophyta</taxon>
        <taxon>Embryophyta</taxon>
        <taxon>Tracheophyta</taxon>
        <taxon>Spermatophyta</taxon>
        <taxon>Magnoliopsida</taxon>
        <taxon>eudicotyledons</taxon>
        <taxon>Gunneridae</taxon>
        <taxon>Pentapetalae</taxon>
        <taxon>asterids</taxon>
        <taxon>lamiids</taxon>
        <taxon>Lamiales</taxon>
        <taxon>Lamiaceae</taxon>
        <taxon>Nepetoideae</taxon>
        <taxon>Elsholtzieae</taxon>
        <taxon>Perilla</taxon>
    </lineage>
</organism>
<keyword evidence="3" id="KW-1185">Reference proteome</keyword>
<feature type="region of interest" description="Disordered" evidence="1">
    <location>
        <begin position="75"/>
        <end position="97"/>
    </location>
</feature>
<dbReference type="Proteomes" id="UP001190926">
    <property type="component" value="Unassembled WGS sequence"/>
</dbReference>
<dbReference type="AlphaFoldDB" id="A0AAD4JAZ0"/>
<accession>A0AAD4JAZ0</accession>
<name>A0AAD4JAZ0_PERFH</name>
<dbReference type="EMBL" id="SDAM02000099">
    <property type="protein sequence ID" value="KAH6830444.1"/>
    <property type="molecule type" value="Genomic_DNA"/>
</dbReference>
<reference evidence="2 3" key="1">
    <citation type="journal article" date="2021" name="Nat. Commun.">
        <title>Incipient diploidization of the medicinal plant Perilla within 10,000 years.</title>
        <authorList>
            <person name="Zhang Y."/>
            <person name="Shen Q."/>
            <person name="Leng L."/>
            <person name="Zhang D."/>
            <person name="Chen S."/>
            <person name="Shi Y."/>
            <person name="Ning Z."/>
            <person name="Chen S."/>
        </authorList>
    </citation>
    <scope>NUCLEOTIDE SEQUENCE [LARGE SCALE GENOMIC DNA]</scope>
    <source>
        <strain evidence="3">cv. PC099</strain>
    </source>
</reference>
<evidence type="ECO:0000256" key="1">
    <source>
        <dbReference type="SAM" id="MobiDB-lite"/>
    </source>
</evidence>
<feature type="region of interest" description="Disordered" evidence="1">
    <location>
        <begin position="1"/>
        <end position="20"/>
    </location>
</feature>
<gene>
    <name evidence="2" type="ORF">C2S53_007916</name>
</gene>
<comment type="caution">
    <text evidence="2">The sequence shown here is derived from an EMBL/GenBank/DDBJ whole genome shotgun (WGS) entry which is preliminary data.</text>
</comment>
<sequence>MGFNSPNHPARRPSSIWKLSPKHNGSNLLDSYELQAITRQLNRAIRASNSPSTPRSFHLKSPFYLHRLDRIYKQNSKTSKKISTSKKNGGVSESRTEAKGTRGFVLRLWNKVKCGLVRGKMSHS</sequence>